<dbReference type="VEuPathDB" id="FungiDB:VP01_1931g4"/>
<proteinExistence type="predicted"/>
<organism evidence="1 2">
    <name type="scientific">Puccinia sorghi</name>
    <dbReference type="NCBI Taxonomy" id="27349"/>
    <lineage>
        <taxon>Eukaryota</taxon>
        <taxon>Fungi</taxon>
        <taxon>Dikarya</taxon>
        <taxon>Basidiomycota</taxon>
        <taxon>Pucciniomycotina</taxon>
        <taxon>Pucciniomycetes</taxon>
        <taxon>Pucciniales</taxon>
        <taxon>Pucciniaceae</taxon>
        <taxon>Puccinia</taxon>
    </lineage>
</organism>
<evidence type="ECO:0000313" key="2">
    <source>
        <dbReference type="Proteomes" id="UP000037035"/>
    </source>
</evidence>
<dbReference type="Proteomes" id="UP000037035">
    <property type="component" value="Unassembled WGS sequence"/>
</dbReference>
<dbReference type="PANTHER" id="PTHR33266">
    <property type="entry name" value="CHROMOSOME 15, WHOLE GENOME SHOTGUN SEQUENCE"/>
    <property type="match status" value="1"/>
</dbReference>
<dbReference type="OrthoDB" id="107110at2759"/>
<protein>
    <submittedName>
        <fullName evidence="1">Uncharacterized protein</fullName>
    </submittedName>
</protein>
<comment type="caution">
    <text evidence="1">The sequence shown here is derived from an EMBL/GenBank/DDBJ whole genome shotgun (WGS) entry which is preliminary data.</text>
</comment>
<dbReference type="AlphaFoldDB" id="A0A0L6VCZ3"/>
<name>A0A0L6VCZ3_9BASI</name>
<accession>A0A0L6VCZ3</accession>
<gene>
    <name evidence="1" type="ORF">VP01_1931g4</name>
</gene>
<keyword evidence="2" id="KW-1185">Reference proteome</keyword>
<sequence>MIQAGYWMSCLRLLDVSYSPGLITRFRAAANQHSWVLFTNSKVEKVKEYNRNLQNITQYSQINPRKQVLISTCWKIFAKGHTGLKCMKEDFHLTNTDQDTIETLIRLTVEAKLSALTGSVTLVNKRNHGDEEIQWSTDILQAGFNAEYKRYNLIVTPTVETLRRFAGEWCCNKFKAPYTSIIGPKMTGKTRLLIEFAKHIPAVYVCLRPLRSTGHPPFSGLASEFLPLVLLAIDKDRNLLEPIGKKEAIPYFRLLCRVLSTIPAQAGFFSVVTDTNLQVENFSPALHDRDPSLRYYGSGRELFAPIFNISSIDLYGSPFYGLYFNEALNNNHSKNAIVQKVGMISQAKLLCKATLPLPCDLKNPQFFALLGSVIQTRLCSYLPINSELFLSHAVHCLFIDSSWEVIVSNYPPHFVYASAANVFLASDNACWIKCINVLASAVPKGLVALRDPGEMATRIILIVQLWSHMDIRFNCTFETRAALFQPLFPDLLHAQCNQLYEFFVLRPCGSISKQHHLLRSPNKNSNSYAQIRDLQNPYLILLFSLRTSPRVKVPEWTNPQDSSDTCRVSYQFLGLDQVDCLTPDIRTTLERLITAVPEDLLKLHDDEDQVTENWVKQLSPVFYEMSD</sequence>
<reference evidence="1 2" key="1">
    <citation type="submission" date="2015-08" db="EMBL/GenBank/DDBJ databases">
        <title>Next Generation Sequencing and Analysis of the Genome of Puccinia sorghi L Schw, the Causal Agent of Maize Common Rust.</title>
        <authorList>
            <person name="Rochi L."/>
            <person name="Burguener G."/>
            <person name="Darino M."/>
            <person name="Turjanski A."/>
            <person name="Kreff E."/>
            <person name="Dieguez M.J."/>
            <person name="Sacco F."/>
        </authorList>
    </citation>
    <scope>NUCLEOTIDE SEQUENCE [LARGE SCALE GENOMIC DNA]</scope>
    <source>
        <strain evidence="1 2">RO10H11247</strain>
    </source>
</reference>
<dbReference type="EMBL" id="LAVV01006761">
    <property type="protein sequence ID" value="KNZ58427.1"/>
    <property type="molecule type" value="Genomic_DNA"/>
</dbReference>
<dbReference type="STRING" id="27349.A0A0L6VCZ3"/>
<dbReference type="PANTHER" id="PTHR33266:SF1">
    <property type="entry name" value="F-BOX DOMAIN-CONTAINING PROTEIN"/>
    <property type="match status" value="1"/>
</dbReference>
<evidence type="ECO:0000313" key="1">
    <source>
        <dbReference type="EMBL" id="KNZ58427.1"/>
    </source>
</evidence>